<sequence>MTCYQGSQRPATRQQKLSFSQSSRLSSPPLPPGRDPAPRINENQRQATPEVNEYNSNAEILSYLREMKLEVRTDLANLNLKLGDMSQSINNLQKENEMLRNENKHLWGEISSLKTKVDSLEGHSKRNNLKFHGIEGAWMNLGILRNRKLRKI</sequence>
<dbReference type="Proteomes" id="UP000828390">
    <property type="component" value="Unassembled WGS sequence"/>
</dbReference>
<feature type="coiled-coil region" evidence="1">
    <location>
        <begin position="75"/>
        <end position="109"/>
    </location>
</feature>
<feature type="compositionally biased region" description="Polar residues" evidence="2">
    <location>
        <begin position="1"/>
        <end position="16"/>
    </location>
</feature>
<organism evidence="3 4">
    <name type="scientific">Dreissena polymorpha</name>
    <name type="common">Zebra mussel</name>
    <name type="synonym">Mytilus polymorpha</name>
    <dbReference type="NCBI Taxonomy" id="45954"/>
    <lineage>
        <taxon>Eukaryota</taxon>
        <taxon>Metazoa</taxon>
        <taxon>Spiralia</taxon>
        <taxon>Lophotrochozoa</taxon>
        <taxon>Mollusca</taxon>
        <taxon>Bivalvia</taxon>
        <taxon>Autobranchia</taxon>
        <taxon>Heteroconchia</taxon>
        <taxon>Euheterodonta</taxon>
        <taxon>Imparidentia</taxon>
        <taxon>Neoheterodontei</taxon>
        <taxon>Myida</taxon>
        <taxon>Dreissenoidea</taxon>
        <taxon>Dreissenidae</taxon>
        <taxon>Dreissena</taxon>
    </lineage>
</organism>
<reference evidence="3" key="2">
    <citation type="submission" date="2020-11" db="EMBL/GenBank/DDBJ databases">
        <authorList>
            <person name="McCartney M.A."/>
            <person name="Auch B."/>
            <person name="Kono T."/>
            <person name="Mallez S."/>
            <person name="Becker A."/>
            <person name="Gohl D.M."/>
            <person name="Silverstein K.A.T."/>
            <person name="Koren S."/>
            <person name="Bechman K.B."/>
            <person name="Herman A."/>
            <person name="Abrahante J.E."/>
            <person name="Garbe J."/>
        </authorList>
    </citation>
    <scope>NUCLEOTIDE SEQUENCE</scope>
    <source>
        <strain evidence="3">Duluth1</strain>
        <tissue evidence="3">Whole animal</tissue>
    </source>
</reference>
<evidence type="ECO:0000256" key="2">
    <source>
        <dbReference type="SAM" id="MobiDB-lite"/>
    </source>
</evidence>
<dbReference type="EMBL" id="JAIWYP010000008">
    <property type="protein sequence ID" value="KAH3787608.1"/>
    <property type="molecule type" value="Genomic_DNA"/>
</dbReference>
<proteinExistence type="predicted"/>
<dbReference type="AlphaFoldDB" id="A0A9D4IX98"/>
<reference evidence="3" key="1">
    <citation type="journal article" date="2019" name="bioRxiv">
        <title>The Genome of the Zebra Mussel, Dreissena polymorpha: A Resource for Invasive Species Research.</title>
        <authorList>
            <person name="McCartney M.A."/>
            <person name="Auch B."/>
            <person name="Kono T."/>
            <person name="Mallez S."/>
            <person name="Zhang Y."/>
            <person name="Obille A."/>
            <person name="Becker A."/>
            <person name="Abrahante J.E."/>
            <person name="Garbe J."/>
            <person name="Badalamenti J.P."/>
            <person name="Herman A."/>
            <person name="Mangelson H."/>
            <person name="Liachko I."/>
            <person name="Sullivan S."/>
            <person name="Sone E.D."/>
            <person name="Koren S."/>
            <person name="Silverstein K.A.T."/>
            <person name="Beckman K.B."/>
            <person name="Gohl D.M."/>
        </authorList>
    </citation>
    <scope>NUCLEOTIDE SEQUENCE</scope>
    <source>
        <strain evidence="3">Duluth1</strain>
        <tissue evidence="3">Whole animal</tissue>
    </source>
</reference>
<name>A0A9D4IX98_DREPO</name>
<feature type="compositionally biased region" description="Polar residues" evidence="2">
    <location>
        <begin position="41"/>
        <end position="53"/>
    </location>
</feature>
<gene>
    <name evidence="3" type="ORF">DPMN_165734</name>
</gene>
<evidence type="ECO:0000256" key="1">
    <source>
        <dbReference type="SAM" id="Coils"/>
    </source>
</evidence>
<feature type="region of interest" description="Disordered" evidence="2">
    <location>
        <begin position="1"/>
        <end position="53"/>
    </location>
</feature>
<evidence type="ECO:0000313" key="4">
    <source>
        <dbReference type="Proteomes" id="UP000828390"/>
    </source>
</evidence>
<feature type="compositionally biased region" description="Low complexity" evidence="2">
    <location>
        <begin position="17"/>
        <end position="27"/>
    </location>
</feature>
<keyword evidence="4" id="KW-1185">Reference proteome</keyword>
<accession>A0A9D4IX98</accession>
<comment type="caution">
    <text evidence="3">The sequence shown here is derived from an EMBL/GenBank/DDBJ whole genome shotgun (WGS) entry which is preliminary data.</text>
</comment>
<evidence type="ECO:0000313" key="3">
    <source>
        <dbReference type="EMBL" id="KAH3787608.1"/>
    </source>
</evidence>
<protein>
    <submittedName>
        <fullName evidence="3">Uncharacterized protein</fullName>
    </submittedName>
</protein>
<keyword evidence="1" id="KW-0175">Coiled coil</keyword>